<feature type="non-terminal residue" evidence="2">
    <location>
        <position position="74"/>
    </location>
</feature>
<dbReference type="InterPro" id="IPR017895">
    <property type="entry name" value="HTH_IS408/IS1162_type"/>
</dbReference>
<dbReference type="PROSITE" id="PS50532">
    <property type="entry name" value="HTH_IS408"/>
    <property type="match status" value="1"/>
</dbReference>
<sequence>LQVGRATVGDYLNRFAANGLTWPTALSDVELERSLFPPAPTVPSEQRPMPDWAWAHAELRRPGVTLALLWQEYR</sequence>
<organism evidence="2 3">
    <name type="scientific">Pseudomonas gingeri</name>
    <dbReference type="NCBI Taxonomy" id="117681"/>
    <lineage>
        <taxon>Bacteria</taxon>
        <taxon>Pseudomonadati</taxon>
        <taxon>Pseudomonadota</taxon>
        <taxon>Gammaproteobacteria</taxon>
        <taxon>Pseudomonadales</taxon>
        <taxon>Pseudomonadaceae</taxon>
        <taxon>Pseudomonas</taxon>
    </lineage>
</organism>
<accession>A0A7Y7WJU6</accession>
<feature type="domain" description="HTH IS408-type" evidence="1">
    <location>
        <begin position="1"/>
        <end position="59"/>
    </location>
</feature>
<evidence type="ECO:0000259" key="1">
    <source>
        <dbReference type="PROSITE" id="PS50532"/>
    </source>
</evidence>
<dbReference type="EMBL" id="JACAPU010000038">
    <property type="protein sequence ID" value="NWB50123.1"/>
    <property type="molecule type" value="Genomic_DNA"/>
</dbReference>
<name>A0A7Y7WJU6_9PSED</name>
<comment type="caution">
    <text evidence="2">The sequence shown here is derived from an EMBL/GenBank/DDBJ whole genome shotgun (WGS) entry which is preliminary data.</text>
</comment>
<reference evidence="2 3" key="1">
    <citation type="submission" date="2020-04" db="EMBL/GenBank/DDBJ databases">
        <title>Molecular characterization of pseudomonads from Agaricus bisporus reveal novel blotch 2 pathogens in Western Europe.</title>
        <authorList>
            <person name="Taparia T."/>
            <person name="Krijger M."/>
            <person name="Haynes E."/>
            <person name="Elpinstone J.G."/>
            <person name="Noble R."/>
            <person name="Van Der Wolf J."/>
        </authorList>
    </citation>
    <scope>NUCLEOTIDE SEQUENCE [LARGE SCALE GENOMIC DNA]</scope>
    <source>
        <strain evidence="2 3">F1001</strain>
    </source>
</reference>
<evidence type="ECO:0000313" key="3">
    <source>
        <dbReference type="Proteomes" id="UP000582981"/>
    </source>
</evidence>
<proteinExistence type="predicted"/>
<dbReference type="AlphaFoldDB" id="A0A7Y7WJU6"/>
<evidence type="ECO:0000313" key="2">
    <source>
        <dbReference type="EMBL" id="NWB50123.1"/>
    </source>
</evidence>
<gene>
    <name evidence="2" type="ORF">HX829_26910</name>
</gene>
<dbReference type="Proteomes" id="UP000582981">
    <property type="component" value="Unassembled WGS sequence"/>
</dbReference>
<protein>
    <submittedName>
        <fullName evidence="2">IS21 family transposase</fullName>
    </submittedName>
</protein>
<feature type="non-terminal residue" evidence="2">
    <location>
        <position position="1"/>
    </location>
</feature>